<evidence type="ECO:0000256" key="1">
    <source>
        <dbReference type="SAM" id="Phobius"/>
    </source>
</evidence>
<keyword evidence="1" id="KW-1133">Transmembrane helix</keyword>
<keyword evidence="1" id="KW-0472">Membrane</keyword>
<sequence length="249" mass="27333">MMSISSSLDRVHLQVKNNRWLRYFAIFNRVALAAGFLPAGLVKIMGERFASGLTVNHPMGHYLEALHHTSYYYTSIGVAQVIAAVLLLLPGTVTLGAFLYFPIILNICVLTYATRFDGSLFTAPLMVLANLYLLGWNYDKWKYILPFNQPTLADSSTGTKTLSNKFPISFFAGVLAAVVVCVVGIPSLYSIKPRNTLAQCKKQFGGSNRTQAGYDFCDCIHVQGQPLDNCLNAYNQAPDDAARPPAGSH</sequence>
<reference evidence="2 3" key="1">
    <citation type="submission" date="2019-06" db="EMBL/GenBank/DDBJ databases">
        <title>Spirosoma utsteinense sp. nov. isolated from Antarctic ice-free soils.</title>
        <authorList>
            <person name="Tahon G."/>
        </authorList>
    </citation>
    <scope>NUCLEOTIDE SEQUENCE [LARGE SCALE GENOMIC DNA]</scope>
    <source>
        <strain evidence="2 3">LMG 31447</strain>
    </source>
</reference>
<gene>
    <name evidence="2" type="ORF">FH603_4757</name>
</gene>
<dbReference type="RefSeq" id="WP_317171315.1">
    <property type="nucleotide sequence ID" value="NZ_VFIA01000040.1"/>
</dbReference>
<protein>
    <submittedName>
        <fullName evidence="2">Membrane protein YphA (DoxX/SURF4 family)</fullName>
    </submittedName>
</protein>
<feature type="transmembrane region" description="Helical" evidence="1">
    <location>
        <begin position="20"/>
        <end position="42"/>
    </location>
</feature>
<evidence type="ECO:0000313" key="3">
    <source>
        <dbReference type="Proteomes" id="UP000700732"/>
    </source>
</evidence>
<feature type="transmembrane region" description="Helical" evidence="1">
    <location>
        <begin position="120"/>
        <end position="138"/>
    </location>
</feature>
<feature type="transmembrane region" description="Helical" evidence="1">
    <location>
        <begin position="168"/>
        <end position="189"/>
    </location>
</feature>
<dbReference type="Proteomes" id="UP000700732">
    <property type="component" value="Unassembled WGS sequence"/>
</dbReference>
<accession>A0ABR6WE02</accession>
<dbReference type="EMBL" id="VFIA01000040">
    <property type="protein sequence ID" value="MBC3794230.1"/>
    <property type="molecule type" value="Genomic_DNA"/>
</dbReference>
<proteinExistence type="predicted"/>
<organism evidence="2 3">
    <name type="scientific">Spirosoma utsteinense</name>
    <dbReference type="NCBI Taxonomy" id="2585773"/>
    <lineage>
        <taxon>Bacteria</taxon>
        <taxon>Pseudomonadati</taxon>
        <taxon>Bacteroidota</taxon>
        <taxon>Cytophagia</taxon>
        <taxon>Cytophagales</taxon>
        <taxon>Cytophagaceae</taxon>
        <taxon>Spirosoma</taxon>
    </lineage>
</organism>
<keyword evidence="3" id="KW-1185">Reference proteome</keyword>
<comment type="caution">
    <text evidence="2">The sequence shown here is derived from an EMBL/GenBank/DDBJ whole genome shotgun (WGS) entry which is preliminary data.</text>
</comment>
<name>A0ABR6WE02_9BACT</name>
<keyword evidence="1" id="KW-0812">Transmembrane</keyword>
<evidence type="ECO:0000313" key="2">
    <source>
        <dbReference type="EMBL" id="MBC3794230.1"/>
    </source>
</evidence>